<evidence type="ECO:0000259" key="1">
    <source>
        <dbReference type="PROSITE" id="PS51704"/>
    </source>
</evidence>
<dbReference type="InterPro" id="IPR017946">
    <property type="entry name" value="PLC-like_Pdiesterase_TIM-brl"/>
</dbReference>
<sequence length="235" mass="25139">MVDFRVTAQSVAHRGDPYHYRENTLASVRSALVKGADVVEVDVRITRDGVPVLLHDATLERLWGSRARVSSLTAAEVSRLTGGGVPTLAAALEELGGHPAARLLLDLTETEDAGPSIAAVREAGPAAGQVYYCGSLPAMVAVRVHDPAAEIAMTWTTSQRPPESLVADLAPRWINLRFGLIDPPLVLWARDHGLLIGAWTPDTPRAMSRLVHLGVDAITSNRLETLQRVLAGGGR</sequence>
<keyword evidence="3" id="KW-1185">Reference proteome</keyword>
<name>A0ABV8HI60_9ACTN</name>
<proteinExistence type="predicted"/>
<dbReference type="Gene3D" id="3.20.20.190">
    <property type="entry name" value="Phosphatidylinositol (PI) phosphodiesterase"/>
    <property type="match status" value="1"/>
</dbReference>
<dbReference type="Pfam" id="PF03009">
    <property type="entry name" value="GDPD"/>
    <property type="match status" value="1"/>
</dbReference>
<organism evidence="2 3">
    <name type="scientific">Streptomyces polygonati</name>
    <dbReference type="NCBI Taxonomy" id="1617087"/>
    <lineage>
        <taxon>Bacteria</taxon>
        <taxon>Bacillati</taxon>
        <taxon>Actinomycetota</taxon>
        <taxon>Actinomycetes</taxon>
        <taxon>Kitasatosporales</taxon>
        <taxon>Streptomycetaceae</taxon>
        <taxon>Streptomyces</taxon>
    </lineage>
</organism>
<protein>
    <submittedName>
        <fullName evidence="2">Glycerophosphodiester phosphodiesterase</fullName>
    </submittedName>
</protein>
<comment type="caution">
    <text evidence="2">The sequence shown here is derived from an EMBL/GenBank/DDBJ whole genome shotgun (WGS) entry which is preliminary data.</text>
</comment>
<reference evidence="3" key="1">
    <citation type="journal article" date="2019" name="Int. J. Syst. Evol. Microbiol.">
        <title>The Global Catalogue of Microorganisms (GCM) 10K type strain sequencing project: providing services to taxonomists for standard genome sequencing and annotation.</title>
        <authorList>
            <consortium name="The Broad Institute Genomics Platform"/>
            <consortium name="The Broad Institute Genome Sequencing Center for Infectious Disease"/>
            <person name="Wu L."/>
            <person name="Ma J."/>
        </authorList>
    </citation>
    <scope>NUCLEOTIDE SEQUENCE [LARGE SCALE GENOMIC DNA]</scope>
    <source>
        <strain evidence="3">CGMCC 4.7237</strain>
    </source>
</reference>
<feature type="domain" description="GP-PDE" evidence="1">
    <location>
        <begin position="8"/>
        <end position="230"/>
    </location>
</feature>
<dbReference type="Proteomes" id="UP001595765">
    <property type="component" value="Unassembled WGS sequence"/>
</dbReference>
<dbReference type="CDD" id="cd08556">
    <property type="entry name" value="GDPD"/>
    <property type="match status" value="1"/>
</dbReference>
<dbReference type="SUPFAM" id="SSF51695">
    <property type="entry name" value="PLC-like phosphodiesterases"/>
    <property type="match status" value="1"/>
</dbReference>
<accession>A0ABV8HI60</accession>
<dbReference type="PANTHER" id="PTHR46211:SF1">
    <property type="entry name" value="GLYCEROPHOSPHODIESTER PHOSPHODIESTERASE, CYTOPLASMIC"/>
    <property type="match status" value="1"/>
</dbReference>
<dbReference type="RefSeq" id="WP_386426588.1">
    <property type="nucleotide sequence ID" value="NZ_JBHSBB010000005.1"/>
</dbReference>
<dbReference type="EMBL" id="JBHSBB010000005">
    <property type="protein sequence ID" value="MFC4030596.1"/>
    <property type="molecule type" value="Genomic_DNA"/>
</dbReference>
<evidence type="ECO:0000313" key="2">
    <source>
        <dbReference type="EMBL" id="MFC4030596.1"/>
    </source>
</evidence>
<dbReference type="InterPro" id="IPR030395">
    <property type="entry name" value="GP_PDE_dom"/>
</dbReference>
<dbReference type="PANTHER" id="PTHR46211">
    <property type="entry name" value="GLYCEROPHOSPHORYL DIESTER PHOSPHODIESTERASE"/>
    <property type="match status" value="1"/>
</dbReference>
<dbReference type="PROSITE" id="PS51704">
    <property type="entry name" value="GP_PDE"/>
    <property type="match status" value="1"/>
</dbReference>
<gene>
    <name evidence="2" type="ORF">ACFO3J_03820</name>
</gene>
<evidence type="ECO:0000313" key="3">
    <source>
        <dbReference type="Proteomes" id="UP001595765"/>
    </source>
</evidence>